<dbReference type="GO" id="GO:0008483">
    <property type="term" value="F:transaminase activity"/>
    <property type="evidence" value="ECO:0007669"/>
    <property type="project" value="TreeGrafter"/>
</dbReference>
<dbReference type="PIRSF" id="PIRSF000390">
    <property type="entry name" value="PLP_StrS"/>
    <property type="match status" value="1"/>
</dbReference>
<feature type="active site" description="Proton acceptor" evidence="1">
    <location>
        <position position="184"/>
    </location>
</feature>
<accession>A0A2M7S909</accession>
<dbReference type="InterPro" id="IPR015421">
    <property type="entry name" value="PyrdxlP-dep_Trfase_major"/>
</dbReference>
<reference evidence="5" key="1">
    <citation type="submission" date="2017-09" db="EMBL/GenBank/DDBJ databases">
        <title>Depth-based differentiation of microbial function through sediment-hosted aquifers and enrichment of novel symbionts in the deep terrestrial subsurface.</title>
        <authorList>
            <person name="Probst A.J."/>
            <person name="Ladd B."/>
            <person name="Jarett J.K."/>
            <person name="Geller-Mcgrath D.E."/>
            <person name="Sieber C.M.K."/>
            <person name="Emerson J.B."/>
            <person name="Anantharaman K."/>
            <person name="Thomas B.C."/>
            <person name="Malmstrom R."/>
            <person name="Stieglmeier M."/>
            <person name="Klingl A."/>
            <person name="Woyke T."/>
            <person name="Ryan C.M."/>
            <person name="Banfield J.F."/>
        </authorList>
    </citation>
    <scope>NUCLEOTIDE SEQUENCE [LARGE SCALE GENOMIC DNA]</scope>
</reference>
<dbReference type="InterPro" id="IPR015424">
    <property type="entry name" value="PyrdxlP-dep_Trfase"/>
</dbReference>
<name>A0A2M7S909_9BACT</name>
<dbReference type="InterPro" id="IPR000653">
    <property type="entry name" value="DegT/StrS_aminotransferase"/>
</dbReference>
<dbReference type="GO" id="GO:0030170">
    <property type="term" value="F:pyridoxal phosphate binding"/>
    <property type="evidence" value="ECO:0007669"/>
    <property type="project" value="TreeGrafter"/>
</dbReference>
<evidence type="ECO:0000256" key="3">
    <source>
        <dbReference type="RuleBase" id="RU004508"/>
    </source>
</evidence>
<evidence type="ECO:0000313" key="4">
    <source>
        <dbReference type="EMBL" id="PIZ16006.1"/>
    </source>
</evidence>
<protein>
    <submittedName>
        <fullName evidence="4">UDP-4-amino-4, 6-dideoxy-N-acetyl-beta-L-altrosamine transaminase</fullName>
    </submittedName>
</protein>
<organism evidence="4 5">
    <name type="scientific">Candidatus Desantisbacteria bacterium CG_4_10_14_0_8_um_filter_48_22</name>
    <dbReference type="NCBI Taxonomy" id="1974543"/>
    <lineage>
        <taxon>Bacteria</taxon>
        <taxon>Candidatus Desantisiibacteriota</taxon>
    </lineage>
</organism>
<dbReference type="Proteomes" id="UP000229307">
    <property type="component" value="Unassembled WGS sequence"/>
</dbReference>
<dbReference type="PANTHER" id="PTHR30244:SF34">
    <property type="entry name" value="DTDP-4-AMINO-4,6-DIDEOXYGALACTOSE TRANSAMINASE"/>
    <property type="match status" value="1"/>
</dbReference>
<keyword evidence="2 3" id="KW-0663">Pyridoxal phosphate</keyword>
<evidence type="ECO:0000256" key="2">
    <source>
        <dbReference type="PIRSR" id="PIRSR000390-2"/>
    </source>
</evidence>
<gene>
    <name evidence="4" type="ORF">COY52_08295</name>
</gene>
<dbReference type="GO" id="GO:0000271">
    <property type="term" value="P:polysaccharide biosynthetic process"/>
    <property type="evidence" value="ECO:0007669"/>
    <property type="project" value="TreeGrafter"/>
</dbReference>
<evidence type="ECO:0000313" key="5">
    <source>
        <dbReference type="Proteomes" id="UP000229307"/>
    </source>
</evidence>
<comment type="caution">
    <text evidence="4">The sequence shown here is derived from an EMBL/GenBank/DDBJ whole genome shotgun (WGS) entry which is preliminary data.</text>
</comment>
<feature type="modified residue" description="N6-(pyridoxal phosphate)lysine" evidence="2">
    <location>
        <position position="184"/>
    </location>
</feature>
<dbReference type="Gene3D" id="3.40.640.10">
    <property type="entry name" value="Type I PLP-dependent aspartate aminotransferase-like (Major domain)"/>
    <property type="match status" value="1"/>
</dbReference>
<evidence type="ECO:0000256" key="1">
    <source>
        <dbReference type="PIRSR" id="PIRSR000390-1"/>
    </source>
</evidence>
<dbReference type="Pfam" id="PF01041">
    <property type="entry name" value="DegT_DnrJ_EryC1"/>
    <property type="match status" value="1"/>
</dbReference>
<dbReference type="AlphaFoldDB" id="A0A2M7S909"/>
<dbReference type="EMBL" id="PFMR01000219">
    <property type="protein sequence ID" value="PIZ16006.1"/>
    <property type="molecule type" value="Genomic_DNA"/>
</dbReference>
<dbReference type="Gene3D" id="3.90.1150.10">
    <property type="entry name" value="Aspartate Aminotransferase, domain 1"/>
    <property type="match status" value="1"/>
</dbReference>
<dbReference type="PANTHER" id="PTHR30244">
    <property type="entry name" value="TRANSAMINASE"/>
    <property type="match status" value="1"/>
</dbReference>
<proteinExistence type="inferred from homology"/>
<dbReference type="SUPFAM" id="SSF53383">
    <property type="entry name" value="PLP-dependent transferases"/>
    <property type="match status" value="1"/>
</dbReference>
<dbReference type="InterPro" id="IPR015422">
    <property type="entry name" value="PyrdxlP-dep_Trfase_small"/>
</dbReference>
<sequence>MRKDFLVFGSPLIEQPEIDEVTASMKSGWLGTGPKVHKFEEMFKEYKGSKHAMALNSCTAALHLSMLAIGIKPGDEVIVPSMTFAATANSVIHAGGIPVFADCEKDTMNIDPADIKRKITSKTKAIIPVHFAGRACKMDEIMSIARKHNIRVVEDCAHAIEAEYRGKKTGTFGELGCFSFYVTKNIVTGEGGMVITDKEEYADKIKVLGLHGMSKDAWKRFSDEGYKNYQVIYAGFKYNMMDLQAAIGIHQLPRVDKYWKRRQEIWNRYNEAFRDLPVFIPAPIEADTRHSYHLYTLLLDIDNLKITRDGFLDGMTKQNIGVGVHYIALHLHPYYQKSFGYKKGDFPNAEWISERTVSLPLSSKLTDEDVEDVIEAVKKYASF</sequence>
<dbReference type="CDD" id="cd00616">
    <property type="entry name" value="AHBA_syn"/>
    <property type="match status" value="1"/>
</dbReference>
<comment type="similarity">
    <text evidence="3">Belongs to the DegT/DnrJ/EryC1 family.</text>
</comment>